<comment type="similarity">
    <text evidence="4">Belongs to the cytochrome P450 family.</text>
</comment>
<dbReference type="GO" id="GO:0005506">
    <property type="term" value="F:iron ion binding"/>
    <property type="evidence" value="ECO:0007669"/>
    <property type="project" value="InterPro"/>
</dbReference>
<evidence type="ECO:0000256" key="9">
    <source>
        <dbReference type="ARBA" id="ARBA00023002"/>
    </source>
</evidence>
<dbReference type="EMBL" id="JACAZH010000013">
    <property type="protein sequence ID" value="KAF7351430.1"/>
    <property type="molecule type" value="Genomic_DNA"/>
</dbReference>
<dbReference type="Proteomes" id="UP000623467">
    <property type="component" value="Unassembled WGS sequence"/>
</dbReference>
<gene>
    <name evidence="15" type="ORF">MSAN_01575000</name>
</gene>
<feature type="binding site" description="axial binding residue" evidence="13">
    <location>
        <position position="482"/>
    </location>
    <ligand>
        <name>heme</name>
        <dbReference type="ChEBI" id="CHEBI:30413"/>
    </ligand>
    <ligandPart>
        <name>Fe</name>
        <dbReference type="ChEBI" id="CHEBI:18248"/>
    </ligandPart>
</feature>
<evidence type="ECO:0000256" key="11">
    <source>
        <dbReference type="ARBA" id="ARBA00023033"/>
    </source>
</evidence>
<protein>
    <submittedName>
        <fullName evidence="15">Cytochrome P450</fullName>
    </submittedName>
</protein>
<comment type="caution">
    <text evidence="15">The sequence shown here is derived from an EMBL/GenBank/DDBJ whole genome shotgun (WGS) entry which is preliminary data.</text>
</comment>
<keyword evidence="10 13" id="KW-0408">Iron</keyword>
<evidence type="ECO:0000256" key="8">
    <source>
        <dbReference type="ARBA" id="ARBA00022989"/>
    </source>
</evidence>
<comment type="pathway">
    <text evidence="3">Secondary metabolite biosynthesis; terpenoid biosynthesis.</text>
</comment>
<evidence type="ECO:0000256" key="7">
    <source>
        <dbReference type="ARBA" id="ARBA00022723"/>
    </source>
</evidence>
<dbReference type="AlphaFoldDB" id="A0A8H7CV55"/>
<dbReference type="GO" id="GO:0004497">
    <property type="term" value="F:monooxygenase activity"/>
    <property type="evidence" value="ECO:0007669"/>
    <property type="project" value="UniProtKB-KW"/>
</dbReference>
<feature type="transmembrane region" description="Helical" evidence="14">
    <location>
        <begin position="240"/>
        <end position="261"/>
    </location>
</feature>
<reference evidence="15" key="1">
    <citation type="submission" date="2020-05" db="EMBL/GenBank/DDBJ databases">
        <title>Mycena genomes resolve the evolution of fungal bioluminescence.</title>
        <authorList>
            <person name="Tsai I.J."/>
        </authorList>
    </citation>
    <scope>NUCLEOTIDE SEQUENCE</scope>
    <source>
        <strain evidence="15">160909Yilan</strain>
    </source>
</reference>
<feature type="transmembrane region" description="Helical" evidence="14">
    <location>
        <begin position="6"/>
        <end position="25"/>
    </location>
</feature>
<comment type="subcellular location">
    <subcellularLocation>
        <location evidence="2">Membrane</location>
    </subcellularLocation>
</comment>
<evidence type="ECO:0000313" key="15">
    <source>
        <dbReference type="EMBL" id="KAF7351430.1"/>
    </source>
</evidence>
<keyword evidence="8 14" id="KW-1133">Transmembrane helix</keyword>
<dbReference type="GO" id="GO:0016020">
    <property type="term" value="C:membrane"/>
    <property type="evidence" value="ECO:0007669"/>
    <property type="project" value="UniProtKB-SubCell"/>
</dbReference>
<dbReference type="SUPFAM" id="SSF48264">
    <property type="entry name" value="Cytochrome P450"/>
    <property type="match status" value="1"/>
</dbReference>
<dbReference type="InterPro" id="IPR036396">
    <property type="entry name" value="Cyt_P450_sf"/>
</dbReference>
<accession>A0A8H7CV55</accession>
<keyword evidence="6 14" id="KW-0812">Transmembrane</keyword>
<evidence type="ECO:0000256" key="5">
    <source>
        <dbReference type="ARBA" id="ARBA00022617"/>
    </source>
</evidence>
<dbReference type="PANTHER" id="PTHR24305:SF166">
    <property type="entry name" value="CYTOCHROME P450 12A4, MITOCHONDRIAL-RELATED"/>
    <property type="match status" value="1"/>
</dbReference>
<evidence type="ECO:0000256" key="2">
    <source>
        <dbReference type="ARBA" id="ARBA00004370"/>
    </source>
</evidence>
<dbReference type="Pfam" id="PF00067">
    <property type="entry name" value="p450"/>
    <property type="match status" value="1"/>
</dbReference>
<evidence type="ECO:0000256" key="4">
    <source>
        <dbReference type="ARBA" id="ARBA00010617"/>
    </source>
</evidence>
<dbReference type="InterPro" id="IPR002401">
    <property type="entry name" value="Cyt_P450_E_grp-I"/>
</dbReference>
<evidence type="ECO:0000256" key="6">
    <source>
        <dbReference type="ARBA" id="ARBA00022692"/>
    </source>
</evidence>
<dbReference type="Gene3D" id="1.10.630.10">
    <property type="entry name" value="Cytochrome P450"/>
    <property type="match status" value="1"/>
</dbReference>
<evidence type="ECO:0000256" key="1">
    <source>
        <dbReference type="ARBA" id="ARBA00001971"/>
    </source>
</evidence>
<keyword evidence="9" id="KW-0560">Oxidoreductase</keyword>
<evidence type="ECO:0000256" key="12">
    <source>
        <dbReference type="ARBA" id="ARBA00023136"/>
    </source>
</evidence>
<evidence type="ECO:0000256" key="13">
    <source>
        <dbReference type="PIRSR" id="PIRSR602401-1"/>
    </source>
</evidence>
<evidence type="ECO:0000256" key="10">
    <source>
        <dbReference type="ARBA" id="ARBA00023004"/>
    </source>
</evidence>
<dbReference type="InterPro" id="IPR050121">
    <property type="entry name" value="Cytochrome_P450_monoxygenase"/>
</dbReference>
<organism evidence="15 16">
    <name type="scientific">Mycena sanguinolenta</name>
    <dbReference type="NCBI Taxonomy" id="230812"/>
    <lineage>
        <taxon>Eukaryota</taxon>
        <taxon>Fungi</taxon>
        <taxon>Dikarya</taxon>
        <taxon>Basidiomycota</taxon>
        <taxon>Agaricomycotina</taxon>
        <taxon>Agaricomycetes</taxon>
        <taxon>Agaricomycetidae</taxon>
        <taxon>Agaricales</taxon>
        <taxon>Marasmiineae</taxon>
        <taxon>Mycenaceae</taxon>
        <taxon>Mycena</taxon>
    </lineage>
</organism>
<comment type="cofactor">
    <cofactor evidence="1 13">
        <name>heme</name>
        <dbReference type="ChEBI" id="CHEBI:30413"/>
    </cofactor>
</comment>
<proteinExistence type="inferred from homology"/>
<dbReference type="GO" id="GO:0016705">
    <property type="term" value="F:oxidoreductase activity, acting on paired donors, with incorporation or reduction of molecular oxygen"/>
    <property type="evidence" value="ECO:0007669"/>
    <property type="project" value="InterPro"/>
</dbReference>
<dbReference type="PANTHER" id="PTHR24305">
    <property type="entry name" value="CYTOCHROME P450"/>
    <property type="match status" value="1"/>
</dbReference>
<dbReference type="PRINTS" id="PR00463">
    <property type="entry name" value="EP450I"/>
</dbReference>
<name>A0A8H7CV55_9AGAR</name>
<dbReference type="PRINTS" id="PR00385">
    <property type="entry name" value="P450"/>
</dbReference>
<evidence type="ECO:0000256" key="14">
    <source>
        <dbReference type="SAM" id="Phobius"/>
    </source>
</evidence>
<keyword evidence="7 13" id="KW-0479">Metal-binding</keyword>
<keyword evidence="11" id="KW-0503">Monooxygenase</keyword>
<dbReference type="InterPro" id="IPR001128">
    <property type="entry name" value="Cyt_P450"/>
</dbReference>
<dbReference type="OrthoDB" id="1470350at2759"/>
<evidence type="ECO:0000256" key="3">
    <source>
        <dbReference type="ARBA" id="ARBA00004721"/>
    </source>
</evidence>
<keyword evidence="12 14" id="KW-0472">Membrane</keyword>
<sequence>MLTPNIGMVEIGSLIASGYIFYVLLKRFVRNPPTRLKGPSSRNFLFGIMPRILNAPDSDVIYEEWAAQYGSVFSIPATFGSRNVVLTDPKTIAHFAARETYGYIGTPRAKRIQEKLFGKGLVWAEDDSHKRRAATGTKPGVQQCGYQELDSSFLRFYVQGKLLSSADKITHVVNRRKPRGMRYLNVGLRMERQSRFRNGRMNHISLDTIGLAGFAHDFGTLSGKMSTIAKAFDEIGSKPSFLDTVSFILSLIIPFLSMGVIPTARGSLLNQLTKEMRALGDKFLETTSDVTTDKSVIGLLVKSASSEQISQEEVRAQINVLLLAGYETTAISLTWALIELSRNPAIQTKLREELLQLGGDPNWEELNKHGSFLDAVACEILRCHPPLAETDRMAAEDDILPLSMPIETIDGQVVDSLFVHKGTIVTLPIACLNRSEAFWGPTAKDFSPARWLDEAEGIDKHRARELQGYRHLLTFVDGARMCLGKTFALVEFKAVLSVLVRNYTFEFPNGAETALGRHRNILFRPKVEGETGYGVPLKIRPYLGSE</sequence>
<dbReference type="GO" id="GO:0020037">
    <property type="term" value="F:heme binding"/>
    <property type="evidence" value="ECO:0007669"/>
    <property type="project" value="InterPro"/>
</dbReference>
<keyword evidence="5 13" id="KW-0349">Heme</keyword>
<keyword evidence="16" id="KW-1185">Reference proteome</keyword>
<evidence type="ECO:0000313" key="16">
    <source>
        <dbReference type="Proteomes" id="UP000623467"/>
    </source>
</evidence>